<gene>
    <name evidence="2" type="ORF">M422DRAFT_272452</name>
</gene>
<accession>A0A0C9TXE3</accession>
<sequence>MQRNMSEGMCPSLGCNDHSTRSRRHISSNHATPSLSDIPFISHDVVQTNLSPIGSEDPQCQLPDQSDSITACTANHCNSTPQDYTLDNDASRYSRDQILWDERSPTLVAYNETNNGHAIPYYPTHAATSITHQGQAHPTLPRSDGCNGSVGCAPSFWAPFTRISHGPPLPIGESRPLQQPQTHVYFTSNADSNQYGTHNAGPYGGRSAVPDQYRGSDGNPDSQAHREGYFPLPYSRASTSNYAPMVIAGGINGLAVTTPEGVRGTYAEHNFPPLASMIHNQYHRDDFSDTTSPVPETGAWQFHQDPQDSISPSSEPPNAGGAVLQGSQSEEPAYTL</sequence>
<dbReference type="HOGENOM" id="CLU_826843_0_0_1"/>
<dbReference type="Proteomes" id="UP000054279">
    <property type="component" value="Unassembled WGS sequence"/>
</dbReference>
<feature type="region of interest" description="Disordered" evidence="1">
    <location>
        <begin position="212"/>
        <end position="231"/>
    </location>
</feature>
<feature type="region of interest" description="Disordered" evidence="1">
    <location>
        <begin position="1"/>
        <end position="36"/>
    </location>
</feature>
<protein>
    <submittedName>
        <fullName evidence="2">Uncharacterized protein</fullName>
    </submittedName>
</protein>
<name>A0A0C9TXE3_SPHS4</name>
<dbReference type="EMBL" id="KN837368">
    <property type="protein sequence ID" value="KIJ26469.1"/>
    <property type="molecule type" value="Genomic_DNA"/>
</dbReference>
<proteinExistence type="predicted"/>
<reference evidence="2 3" key="1">
    <citation type="submission" date="2014-06" db="EMBL/GenBank/DDBJ databases">
        <title>Evolutionary Origins and Diversification of the Mycorrhizal Mutualists.</title>
        <authorList>
            <consortium name="DOE Joint Genome Institute"/>
            <consortium name="Mycorrhizal Genomics Consortium"/>
            <person name="Kohler A."/>
            <person name="Kuo A."/>
            <person name="Nagy L.G."/>
            <person name="Floudas D."/>
            <person name="Copeland A."/>
            <person name="Barry K.W."/>
            <person name="Cichocki N."/>
            <person name="Veneault-Fourrey C."/>
            <person name="LaButti K."/>
            <person name="Lindquist E.A."/>
            <person name="Lipzen A."/>
            <person name="Lundell T."/>
            <person name="Morin E."/>
            <person name="Murat C."/>
            <person name="Riley R."/>
            <person name="Ohm R."/>
            <person name="Sun H."/>
            <person name="Tunlid A."/>
            <person name="Henrissat B."/>
            <person name="Grigoriev I.V."/>
            <person name="Hibbett D.S."/>
            <person name="Martin F."/>
        </authorList>
    </citation>
    <scope>NUCLEOTIDE SEQUENCE [LARGE SCALE GENOMIC DNA]</scope>
    <source>
        <strain evidence="2 3">SS14</strain>
    </source>
</reference>
<evidence type="ECO:0000313" key="2">
    <source>
        <dbReference type="EMBL" id="KIJ26469.1"/>
    </source>
</evidence>
<feature type="region of interest" description="Disordered" evidence="1">
    <location>
        <begin position="284"/>
        <end position="336"/>
    </location>
</feature>
<organism evidence="2 3">
    <name type="scientific">Sphaerobolus stellatus (strain SS14)</name>
    <dbReference type="NCBI Taxonomy" id="990650"/>
    <lineage>
        <taxon>Eukaryota</taxon>
        <taxon>Fungi</taxon>
        <taxon>Dikarya</taxon>
        <taxon>Basidiomycota</taxon>
        <taxon>Agaricomycotina</taxon>
        <taxon>Agaricomycetes</taxon>
        <taxon>Phallomycetidae</taxon>
        <taxon>Geastrales</taxon>
        <taxon>Sphaerobolaceae</taxon>
        <taxon>Sphaerobolus</taxon>
    </lineage>
</organism>
<evidence type="ECO:0000256" key="1">
    <source>
        <dbReference type="SAM" id="MobiDB-lite"/>
    </source>
</evidence>
<keyword evidence="3" id="KW-1185">Reference proteome</keyword>
<evidence type="ECO:0000313" key="3">
    <source>
        <dbReference type="Proteomes" id="UP000054279"/>
    </source>
</evidence>
<dbReference type="AlphaFoldDB" id="A0A0C9TXE3"/>